<dbReference type="EMBL" id="CP070247">
    <property type="protein sequence ID" value="QRV39075.1"/>
    <property type="molecule type" value="Genomic_DNA"/>
</dbReference>
<accession>A0ABD7D8E2</accession>
<protein>
    <submittedName>
        <fullName evidence="2">Transcriptional regulator</fullName>
    </submittedName>
</protein>
<dbReference type="RefSeq" id="WP_053607385.1">
    <property type="nucleotide sequence ID" value="NZ_CP070247.1"/>
</dbReference>
<evidence type="ECO:0000313" key="3">
    <source>
        <dbReference type="Proteomes" id="UP000623926"/>
    </source>
</evidence>
<dbReference type="AlphaFoldDB" id="A0ABD7D8E2"/>
<sequence length="222" mass="24087">MAGRPRNPVPDDAPETLAELARDLRELHTRQGRPTFRSLANRSGLGASTIARAFSGRQLPSRDTFLRTLDAIAPSGSLPPAQRTALVEKWHRARADLQRDVEAAPPASDTKPDTVMVHGDRVWLVQVKHTPAAGCEEDDGSRVWVFDADEHRVAAAEVAVATQALDEAMERLERATADVSAARAVLRDATERAAMALHPAKGLLSRDDEAAIQIANGAREDR</sequence>
<proteinExistence type="predicted"/>
<evidence type="ECO:0000256" key="1">
    <source>
        <dbReference type="SAM" id="Coils"/>
    </source>
</evidence>
<feature type="coiled-coil region" evidence="1">
    <location>
        <begin position="158"/>
        <end position="192"/>
    </location>
</feature>
<organism evidence="2 3">
    <name type="scientific">Streptomyces californicus</name>
    <dbReference type="NCBI Taxonomy" id="67351"/>
    <lineage>
        <taxon>Bacteria</taxon>
        <taxon>Bacillati</taxon>
        <taxon>Actinomycetota</taxon>
        <taxon>Actinomycetes</taxon>
        <taxon>Kitasatosporales</taxon>
        <taxon>Streptomycetaceae</taxon>
        <taxon>Streptomyces</taxon>
    </lineage>
</organism>
<keyword evidence="1" id="KW-0175">Coiled coil</keyword>
<reference evidence="2 3" key="1">
    <citation type="submission" date="2021-02" db="EMBL/GenBank/DDBJ databases">
        <title>FDA dAtabase for Regulatory Grade micrObial Sequences (FDA-ARGOS): Supporting development and validation of Infectious Disease Dx tests.</title>
        <authorList>
            <person name="Sproer C."/>
            <person name="Gronow S."/>
            <person name="Severitt S."/>
            <person name="Schroder I."/>
            <person name="Tallon L."/>
            <person name="Sadzewicz L."/>
            <person name="Zhao X."/>
            <person name="Boylan J."/>
            <person name="Ott S."/>
            <person name="Bowen H."/>
            <person name="Vavikolanu K."/>
            <person name="Mehta A."/>
            <person name="Aluvathingal J."/>
            <person name="Nadendla S."/>
            <person name="Lowell S."/>
            <person name="Myers T."/>
            <person name="Yan Y."/>
            <person name="Sichtig H."/>
        </authorList>
    </citation>
    <scope>NUCLEOTIDE SEQUENCE [LARGE SCALE GENOMIC DNA]</scope>
    <source>
        <strain evidence="2 3">FDAARGOS_1212</strain>
        <plasmid evidence="2 3">unnamed3</plasmid>
    </source>
</reference>
<gene>
    <name evidence="2" type="ORF">I6J42_33825</name>
</gene>
<geneLocation type="plasmid" evidence="2 3">
    <name>unnamed3</name>
</geneLocation>
<evidence type="ECO:0000313" key="2">
    <source>
        <dbReference type="EMBL" id="QRV39075.1"/>
    </source>
</evidence>
<keyword evidence="2" id="KW-0614">Plasmid</keyword>
<dbReference type="Proteomes" id="UP000623926">
    <property type="component" value="Plasmid unnamed3"/>
</dbReference>
<name>A0ABD7D8E2_9ACTN</name>